<name>A0ACD3AQ29_9AGAR</name>
<evidence type="ECO:0000313" key="1">
    <source>
        <dbReference type="EMBL" id="TFK67409.1"/>
    </source>
</evidence>
<evidence type="ECO:0000313" key="2">
    <source>
        <dbReference type="Proteomes" id="UP000308600"/>
    </source>
</evidence>
<dbReference type="Proteomes" id="UP000308600">
    <property type="component" value="Unassembled WGS sequence"/>
</dbReference>
<protein>
    <submittedName>
        <fullName evidence="1">Uncharacterized protein</fullName>
    </submittedName>
</protein>
<dbReference type="EMBL" id="ML208376">
    <property type="protein sequence ID" value="TFK67409.1"/>
    <property type="molecule type" value="Genomic_DNA"/>
</dbReference>
<keyword evidence="2" id="KW-1185">Reference proteome</keyword>
<accession>A0ACD3AQ29</accession>
<proteinExistence type="predicted"/>
<reference evidence="1 2" key="1">
    <citation type="journal article" date="2019" name="Nat. Ecol. Evol.">
        <title>Megaphylogeny resolves global patterns of mushroom evolution.</title>
        <authorList>
            <person name="Varga T."/>
            <person name="Krizsan K."/>
            <person name="Foldi C."/>
            <person name="Dima B."/>
            <person name="Sanchez-Garcia M."/>
            <person name="Sanchez-Ramirez S."/>
            <person name="Szollosi G.J."/>
            <person name="Szarkandi J.G."/>
            <person name="Papp V."/>
            <person name="Albert L."/>
            <person name="Andreopoulos W."/>
            <person name="Angelini C."/>
            <person name="Antonin V."/>
            <person name="Barry K.W."/>
            <person name="Bougher N.L."/>
            <person name="Buchanan P."/>
            <person name="Buyck B."/>
            <person name="Bense V."/>
            <person name="Catcheside P."/>
            <person name="Chovatia M."/>
            <person name="Cooper J."/>
            <person name="Damon W."/>
            <person name="Desjardin D."/>
            <person name="Finy P."/>
            <person name="Geml J."/>
            <person name="Haridas S."/>
            <person name="Hughes K."/>
            <person name="Justo A."/>
            <person name="Karasinski D."/>
            <person name="Kautmanova I."/>
            <person name="Kiss B."/>
            <person name="Kocsube S."/>
            <person name="Kotiranta H."/>
            <person name="LaButti K.M."/>
            <person name="Lechner B.E."/>
            <person name="Liimatainen K."/>
            <person name="Lipzen A."/>
            <person name="Lukacs Z."/>
            <person name="Mihaltcheva S."/>
            <person name="Morgado L.N."/>
            <person name="Niskanen T."/>
            <person name="Noordeloos M.E."/>
            <person name="Ohm R.A."/>
            <person name="Ortiz-Santana B."/>
            <person name="Ovrebo C."/>
            <person name="Racz N."/>
            <person name="Riley R."/>
            <person name="Savchenko A."/>
            <person name="Shiryaev A."/>
            <person name="Soop K."/>
            <person name="Spirin V."/>
            <person name="Szebenyi C."/>
            <person name="Tomsovsky M."/>
            <person name="Tulloss R.E."/>
            <person name="Uehling J."/>
            <person name="Grigoriev I.V."/>
            <person name="Vagvolgyi C."/>
            <person name="Papp T."/>
            <person name="Martin F.M."/>
            <person name="Miettinen O."/>
            <person name="Hibbett D.S."/>
            <person name="Nagy L.G."/>
        </authorList>
    </citation>
    <scope>NUCLEOTIDE SEQUENCE [LARGE SCALE GENOMIC DNA]</scope>
    <source>
        <strain evidence="1 2">NL-1719</strain>
    </source>
</reference>
<organism evidence="1 2">
    <name type="scientific">Pluteus cervinus</name>
    <dbReference type="NCBI Taxonomy" id="181527"/>
    <lineage>
        <taxon>Eukaryota</taxon>
        <taxon>Fungi</taxon>
        <taxon>Dikarya</taxon>
        <taxon>Basidiomycota</taxon>
        <taxon>Agaricomycotina</taxon>
        <taxon>Agaricomycetes</taxon>
        <taxon>Agaricomycetidae</taxon>
        <taxon>Agaricales</taxon>
        <taxon>Pluteineae</taxon>
        <taxon>Pluteaceae</taxon>
        <taxon>Pluteus</taxon>
    </lineage>
</organism>
<sequence>MDGHQSSAIYRAFSEPKIFDLILLSTQHASFRASVFYSIARTCRLFFLPSIKYTWTTCSSLLSLLKTLPSDSWLVEERNGPHRVITSFTLTRRITREDCERLRIYAGFMLWMLHASFDAVISEDVFYALSEIFGPGTLTPCLEYIHWSVFEDPFFPAYTLFAHHNLKRFGVSLGHGIRNSTTTRGRLAMLANLHTLCPNLTSLRLYDSEDPSLVALASPMIVGFSHLQSLDIPCVSMEVFMHLMGLESLQDLKLGRLDNIEWDSVRQWPHSAVSFSNLTKIAIGPMSLATCSAMLELMNPTLRVLRVVMEGICHPDEWSTLCVAIQKSCFSSNLHTLDLSDLPTALATGDIPQISIGHIQPLLTCSGLHEFQFLPLCGLGFSDDDVSIMAQAFPCLQSLTLMMLGPELTHPPPNRLTIASLVHLAKVCPNIGELQLSLDSSSPTLAIAKDALQGLPPRVPKWVYPMFLALKREKSPIDDPRAVAAFLIELFPALVMHKRGSESTGADESEDARSNREKWDKVQEIVSEHWNRVAPYHRT</sequence>
<gene>
    <name evidence="1" type="ORF">BDN72DRAFT_961010</name>
</gene>